<dbReference type="GeneID" id="30073302"/>
<accession>W7MCF2</accession>
<dbReference type="EMBL" id="DS022252">
    <property type="protein sequence ID" value="EWG49173.1"/>
    <property type="molecule type" value="Genomic_DNA"/>
</dbReference>
<dbReference type="EMBL" id="CM000587">
    <property type="protein sequence ID" value="EWG49173.1"/>
    <property type="molecule type" value="Genomic_DNA"/>
</dbReference>
<proteinExistence type="predicted"/>
<organism evidence="1 2">
    <name type="scientific">Gibberella moniliformis (strain M3125 / FGSC 7600)</name>
    <name type="common">Maize ear and stalk rot fungus</name>
    <name type="synonym">Fusarium verticillioides</name>
    <dbReference type="NCBI Taxonomy" id="334819"/>
    <lineage>
        <taxon>Eukaryota</taxon>
        <taxon>Fungi</taxon>
        <taxon>Dikarya</taxon>
        <taxon>Ascomycota</taxon>
        <taxon>Pezizomycotina</taxon>
        <taxon>Sordariomycetes</taxon>
        <taxon>Hypocreomycetidae</taxon>
        <taxon>Hypocreales</taxon>
        <taxon>Nectriaceae</taxon>
        <taxon>Fusarium</taxon>
        <taxon>Fusarium fujikuroi species complex</taxon>
    </lineage>
</organism>
<dbReference type="Proteomes" id="UP000009096">
    <property type="component" value="Chromosome 10"/>
</dbReference>
<evidence type="ECO:0000313" key="1">
    <source>
        <dbReference type="EMBL" id="EWG49173.1"/>
    </source>
</evidence>
<reference evidence="1 2" key="1">
    <citation type="journal article" date="2010" name="Nature">
        <title>Comparative genomics reveals mobile pathogenicity chromosomes in Fusarium.</title>
        <authorList>
            <person name="Ma L.J."/>
            <person name="van der Does H.C."/>
            <person name="Borkovich K.A."/>
            <person name="Coleman J.J."/>
            <person name="Daboussi M.J."/>
            <person name="Di Pietro A."/>
            <person name="Dufresne M."/>
            <person name="Freitag M."/>
            <person name="Grabherr M."/>
            <person name="Henrissat B."/>
            <person name="Houterman P.M."/>
            <person name="Kang S."/>
            <person name="Shim W.B."/>
            <person name="Woloshuk C."/>
            <person name="Xie X."/>
            <person name="Xu J.R."/>
            <person name="Antoniw J."/>
            <person name="Baker S.E."/>
            <person name="Bluhm B.H."/>
            <person name="Breakspear A."/>
            <person name="Brown D.W."/>
            <person name="Butchko R.A."/>
            <person name="Chapman S."/>
            <person name="Coulson R."/>
            <person name="Coutinho P.M."/>
            <person name="Danchin E.G."/>
            <person name="Diener A."/>
            <person name="Gale L.R."/>
            <person name="Gardiner D.M."/>
            <person name="Goff S."/>
            <person name="Hammond-Kosack K.E."/>
            <person name="Hilburn K."/>
            <person name="Hua-Van A."/>
            <person name="Jonkers W."/>
            <person name="Kazan K."/>
            <person name="Kodira C.D."/>
            <person name="Koehrsen M."/>
            <person name="Kumar L."/>
            <person name="Lee Y.H."/>
            <person name="Li L."/>
            <person name="Manners J.M."/>
            <person name="Miranda-Saavedra D."/>
            <person name="Mukherjee M."/>
            <person name="Park G."/>
            <person name="Park J."/>
            <person name="Park S.Y."/>
            <person name="Proctor R.H."/>
            <person name="Regev A."/>
            <person name="Ruiz-Roldan M.C."/>
            <person name="Sain D."/>
            <person name="Sakthikumar S."/>
            <person name="Sykes S."/>
            <person name="Schwartz D.C."/>
            <person name="Turgeon B.G."/>
            <person name="Wapinski I."/>
            <person name="Yoder O."/>
            <person name="Young S."/>
            <person name="Zeng Q."/>
            <person name="Zhou S."/>
            <person name="Galagan J."/>
            <person name="Cuomo C.A."/>
            <person name="Kistler H.C."/>
            <person name="Rep M."/>
        </authorList>
    </citation>
    <scope>NUCLEOTIDE SEQUENCE [LARGE SCALE GENOMIC DNA]</scope>
    <source>
        <strain evidence="2">M3125 / FGSC 7600</strain>
    </source>
</reference>
<keyword evidence="2" id="KW-1185">Reference proteome</keyword>
<protein>
    <submittedName>
        <fullName evidence="1">Uncharacterized protein</fullName>
    </submittedName>
</protein>
<dbReference type="RefSeq" id="XP_018755364.1">
    <property type="nucleotide sequence ID" value="XM_018905660.1"/>
</dbReference>
<evidence type="ECO:0000313" key="2">
    <source>
        <dbReference type="Proteomes" id="UP000009096"/>
    </source>
</evidence>
<sequence>MALEKDAVTAMEAQNLLLGFDHSGKHHTTAADASTSFIVDSVAYRVGEAQVHAVADRFEEMVLFDELIDANATLSSQQVLQSQHLTNTDI</sequence>
<name>W7MCF2_GIBM7</name>
<dbReference type="VEuPathDB" id="FungiDB:FVEG_16426"/>
<dbReference type="AlphaFoldDB" id="W7MCF2"/>
<dbReference type="KEGG" id="fvr:FVEG_16426"/>
<gene>
    <name evidence="1" type="ORF">FVEG_16426</name>
</gene>